<feature type="region of interest" description="Disordered" evidence="6">
    <location>
        <begin position="203"/>
        <end position="225"/>
    </location>
</feature>
<reference evidence="9" key="1">
    <citation type="journal article" date="2020" name="Mol. Plant Microbe Interact.">
        <title>Genome Sequence of the Biocontrol Agent Coniothyrium minitans strain Conio (IMI 134523).</title>
        <authorList>
            <person name="Patel D."/>
            <person name="Shittu T.A."/>
            <person name="Baroncelli R."/>
            <person name="Muthumeenakshi S."/>
            <person name="Osborne T.H."/>
            <person name="Janganan T.K."/>
            <person name="Sreenivasaprasad S."/>
        </authorList>
    </citation>
    <scope>NUCLEOTIDE SEQUENCE</scope>
    <source>
        <strain evidence="9">Conio</strain>
    </source>
</reference>
<dbReference type="InterPro" id="IPR051100">
    <property type="entry name" value="DnaJ_subfamily_B/C"/>
</dbReference>
<dbReference type="OrthoDB" id="2100652at2759"/>
<comment type="caution">
    <text evidence="9">The sequence shown here is derived from an EMBL/GenBank/DDBJ whole genome shotgun (WGS) entry which is preliminary data.</text>
</comment>
<dbReference type="Pfam" id="PF08695">
    <property type="entry name" value="Coa1"/>
    <property type="match status" value="1"/>
</dbReference>
<evidence type="ECO:0000256" key="1">
    <source>
        <dbReference type="ARBA" id="ARBA00004389"/>
    </source>
</evidence>
<dbReference type="Pfam" id="PF00226">
    <property type="entry name" value="DnaJ"/>
    <property type="match status" value="1"/>
</dbReference>
<feature type="domain" description="J" evidence="8">
    <location>
        <begin position="48"/>
        <end position="115"/>
    </location>
</feature>
<dbReference type="SUPFAM" id="SSF46565">
    <property type="entry name" value="Chaperone J-domain"/>
    <property type="match status" value="1"/>
</dbReference>
<dbReference type="InterPro" id="IPR018253">
    <property type="entry name" value="DnaJ_domain_CS"/>
</dbReference>
<keyword evidence="10" id="KW-1185">Reference proteome</keyword>
<dbReference type="GO" id="GO:0071218">
    <property type="term" value="P:cellular response to misfolded protein"/>
    <property type="evidence" value="ECO:0007669"/>
    <property type="project" value="TreeGrafter"/>
</dbReference>
<evidence type="ECO:0000259" key="8">
    <source>
        <dbReference type="PROSITE" id="PS50076"/>
    </source>
</evidence>
<evidence type="ECO:0000256" key="7">
    <source>
        <dbReference type="SAM" id="Phobius"/>
    </source>
</evidence>
<dbReference type="PROSITE" id="PS50076">
    <property type="entry name" value="DNAJ_2"/>
    <property type="match status" value="1"/>
</dbReference>
<dbReference type="Pfam" id="PF09320">
    <property type="entry name" value="DUF1977"/>
    <property type="match status" value="1"/>
</dbReference>
<evidence type="ECO:0000256" key="2">
    <source>
        <dbReference type="ARBA" id="ARBA00022692"/>
    </source>
</evidence>
<dbReference type="InterPro" id="IPR036869">
    <property type="entry name" value="J_dom_sf"/>
</dbReference>
<dbReference type="Proteomes" id="UP000756921">
    <property type="component" value="Unassembled WGS sequence"/>
</dbReference>
<sequence>MSAKASGSDARANGDAKHRQHHDGSSGRAYTVEQKAAVIRIKRCAPTAFYEILGLEEVKTTCSESEIKKAYRKLSLLTHPDKNGYGGADEAFKMVSRAFQVLSDTDKKAKYDKFGGDPDARFQPPPSGGSGFGNFARSQGGGRPGPMFEEEISPEEMFRQFFGGGGPFGGPFGGGGGGIFDTGPGFVFNLGGGGPGIRVHQFGGGQPRRRPNTARGAGTEPAPSLGSTLSSLLPLLFLFILPLLSSIFGGDSTSKGPSVVFDGPRGAQTHSLTSYNLQVPYWVNKRDIQGLSDKELKNVHKHAEQKFIQITNAKCDTEKYKRSQAEQDAFGWFGPDQDKLKKARSMPMPNSGAISRVFVGILTFRYGAKHQVIELRRQLNRTIVLHPTHYIAMPPPRLLSPLLRARLQPSYQCLRRTPIVRHASIEPTPPPSALPWKTPQSIEAWPPAYMIPPPKDGEVLLERKFNRELPPVPPFIHPSVLRTFPIFIISMTIATLVFFNYQKTESSVVTSTLYALRTNPAVRDVLGDEIYFASKYPWIKGEINQVHGRIDIRFWVKGTKSEGEVRLRCKRRKRDGLYITREWSLTMEEGERMELYDPQGNAIDPFAGIDPADQ</sequence>
<feature type="transmembrane region" description="Helical" evidence="7">
    <location>
        <begin position="484"/>
        <end position="501"/>
    </location>
</feature>
<keyword evidence="3" id="KW-0256">Endoplasmic reticulum</keyword>
<dbReference type="PANTHER" id="PTHR43908:SF3">
    <property type="entry name" value="AT29763P-RELATED"/>
    <property type="match status" value="1"/>
</dbReference>
<feature type="compositionally biased region" description="Basic and acidic residues" evidence="6">
    <location>
        <begin position="12"/>
        <end position="25"/>
    </location>
</feature>
<dbReference type="PRINTS" id="PR00625">
    <property type="entry name" value="JDOMAIN"/>
</dbReference>
<dbReference type="InterPro" id="IPR001623">
    <property type="entry name" value="DnaJ_domain"/>
</dbReference>
<dbReference type="InterPro" id="IPR015399">
    <property type="entry name" value="DUF1977_DnaJ-like"/>
</dbReference>
<evidence type="ECO:0000256" key="3">
    <source>
        <dbReference type="ARBA" id="ARBA00022824"/>
    </source>
</evidence>
<dbReference type="EMBL" id="WJXW01000003">
    <property type="protein sequence ID" value="KAF9738583.1"/>
    <property type="molecule type" value="Genomic_DNA"/>
</dbReference>
<evidence type="ECO:0000256" key="5">
    <source>
        <dbReference type="ARBA" id="ARBA00023136"/>
    </source>
</evidence>
<evidence type="ECO:0000256" key="6">
    <source>
        <dbReference type="SAM" id="MobiDB-lite"/>
    </source>
</evidence>
<dbReference type="GO" id="GO:0005789">
    <property type="term" value="C:endoplasmic reticulum membrane"/>
    <property type="evidence" value="ECO:0007669"/>
    <property type="project" value="UniProtKB-SubCell"/>
</dbReference>
<keyword evidence="5 7" id="KW-0472">Membrane</keyword>
<feature type="region of interest" description="Disordered" evidence="6">
    <location>
        <begin position="1"/>
        <end position="29"/>
    </location>
</feature>
<protein>
    <submittedName>
        <fullName evidence="9">DnaJ domain-containing protein</fullName>
    </submittedName>
</protein>
<gene>
    <name evidence="9" type="ORF">PMIN01_03866</name>
</gene>
<dbReference type="CDD" id="cd06257">
    <property type="entry name" value="DnaJ"/>
    <property type="match status" value="1"/>
</dbReference>
<feature type="region of interest" description="Disordered" evidence="6">
    <location>
        <begin position="116"/>
        <end position="147"/>
    </location>
</feature>
<keyword evidence="2 7" id="KW-0812">Transmembrane</keyword>
<dbReference type="SMART" id="SM00271">
    <property type="entry name" value="DnaJ"/>
    <property type="match status" value="1"/>
</dbReference>
<dbReference type="AlphaFoldDB" id="A0A9P6GP04"/>
<keyword evidence="4 7" id="KW-1133">Transmembrane helix</keyword>
<proteinExistence type="predicted"/>
<organism evidence="9 10">
    <name type="scientific">Paraphaeosphaeria minitans</name>
    <dbReference type="NCBI Taxonomy" id="565426"/>
    <lineage>
        <taxon>Eukaryota</taxon>
        <taxon>Fungi</taxon>
        <taxon>Dikarya</taxon>
        <taxon>Ascomycota</taxon>
        <taxon>Pezizomycotina</taxon>
        <taxon>Dothideomycetes</taxon>
        <taxon>Pleosporomycetidae</taxon>
        <taxon>Pleosporales</taxon>
        <taxon>Massarineae</taxon>
        <taxon>Didymosphaeriaceae</taxon>
        <taxon>Paraphaeosphaeria</taxon>
    </lineage>
</organism>
<evidence type="ECO:0000313" key="10">
    <source>
        <dbReference type="Proteomes" id="UP000756921"/>
    </source>
</evidence>
<evidence type="ECO:0000256" key="4">
    <source>
        <dbReference type="ARBA" id="ARBA00022989"/>
    </source>
</evidence>
<name>A0A9P6GP04_9PLEO</name>
<comment type="subcellular location">
    <subcellularLocation>
        <location evidence="1">Endoplasmic reticulum membrane</location>
        <topology evidence="1">Single-pass membrane protein</topology>
    </subcellularLocation>
</comment>
<dbReference type="GO" id="GO:0030544">
    <property type="term" value="F:Hsp70 protein binding"/>
    <property type="evidence" value="ECO:0007669"/>
    <property type="project" value="TreeGrafter"/>
</dbReference>
<dbReference type="PROSITE" id="PS00636">
    <property type="entry name" value="DNAJ_1"/>
    <property type="match status" value="1"/>
</dbReference>
<dbReference type="InterPro" id="IPR014807">
    <property type="entry name" value="Coa1"/>
</dbReference>
<dbReference type="FunFam" id="1.10.287.110:FF:000069">
    <property type="entry name" value="ER associated DnaJ chaperone"/>
    <property type="match status" value="1"/>
</dbReference>
<dbReference type="PANTHER" id="PTHR43908">
    <property type="entry name" value="AT29763P-RELATED"/>
    <property type="match status" value="1"/>
</dbReference>
<evidence type="ECO:0000313" key="9">
    <source>
        <dbReference type="EMBL" id="KAF9738583.1"/>
    </source>
</evidence>
<dbReference type="Gene3D" id="1.10.287.110">
    <property type="entry name" value="DnaJ domain"/>
    <property type="match status" value="1"/>
</dbReference>
<accession>A0A9P6GP04</accession>